<sequence length="1631" mass="184963">MMDATGKHVLCKPKKAQKRSLQDEDKVPRKKTKLNGVVKEEIEHNASGENIVPKESSTEAAVCSDRQDELNGKSLRTLLSSSNGFDALRKFVTICKENKERNLAAEYLLAGGSVLEVLRLLDSAEKKNISNAITVFSAINILLMRILAEYPQYQNSAIEACRYLLNSYMSIVHSMFSSQSNVRQRKVVLKLLTAIVSLDSNLSNELLTHLSLQQQALENLVHHTKPTDPQSVRTCFIHFVLAFLVDRNTTVIRTLLDKHHLLSCIFSGLVYDSKMIISLVLSTIKMNVLENTSISKTTKLHMFNTTAVSNLLSLYDWKGPNNWRKNKSSCSESEEFLEDKQVVNDIVHEFLIVLLTSHRYGVIFHDRTLGSRNKHNQLVYTVLQNLEKPWEREKSSDLVIRIMGACPDLIRSQYSAIEPFLEPRVSPKWISLLRFVNKIIESIDPTGCIRNYSLELNAKNLISILLSLTVPNMIVRGAILPGLSHDSLLVRHEALALLLSMICQLKTISLAAKEFYKTNAVKRQITDFILKVVPNLDIILRTWNRAFEANADMEIPESAENVQNPELMDHLDIILNILHLYKDVCPELLDGLTDLQPKMLLSSLNSLQDESDEEANIEKLSSMKVKAIQFLLVLDSTIFAPRERTFKEALLFLISLIRRETPSESCKAARMLLNATGLFENCDDQLDIWINGFSVITEPKENEELAQWFMSVMKSAIRHTDKYINSMTQAEAALNEQCLANLDVKTTKDIINELFEKANRISSPCEKDVSTTSVINGQFNVDAKDNNVINDTFNRANQIKSKGAKHTETYVIQRNEQGSKSHIKKVGDVINQLFDKAKPNRFPFNGLLHGKASPPCLFNGQVVDLEAKKTDDVTDHSFDNLDEESLPHRMQVCTSVSPLLCCALHKANKQDCSATIVAYVSYVLVHTLHHQVAPDLLIHLATDLTSLPVYKYLQGWSSNGRPIPLKNKFQFLQLLHRTSNALLADSEMDVTEVFKTSDNNCSTCCFKYDNKEIVINHSLSLHDVKVLWRMTVFYLAQLAQRRILKQIQNENCKLMLVSLLNIIQSVNQKNMKYVTIVEENAKYIFTHPILLHYFSPFCGEASRDSIEGMITKTILDICETVVHLHETTNGSTTIYNMFFAFREKYLMQLRNIMEKDSLKACSNNYNVAIALLKILQLRTSNIANLLLALTNLESTAFISNNEPGRNQSIFGCIVPILLDMYCDNESKLHHGQSNALNDQFVKKLSLHLVHLKSNSHIERWEQSLTNYLSIFPRNIAGISSDTFVSLLERGITRSTVQLVTILIKRNIKLIPSLVKYFFQGNNAKQADVVQLFPILGCNLKDKWNKKKFLQTLCHHYSNDIAAYLSEPGNPVPWIEENTAAIVYLIENTFDLALCEKTCNTISQSGDKLDMVSTCFVHLLESLYKKYEESLVTVKDKALSDLIQILLHIMTLTLKKEAKNLKKIKVLCEKLDNAVACLRKTKPDFILSSLSKSYSWSQYTRFSLKLGLKDAKNDETQSSILKTLSSLCDIAYADNIEDEYAKTLFEMATSHSEFVNVMLGSSIVKGDLIELLRILIRKNHSVISASHVALYLAAYNATLSHIDQRILQVIIAVHKIHMYQIYRLMHVAIILM</sequence>
<accession>A0A3L8DJV1</accession>
<dbReference type="InterPro" id="IPR039844">
    <property type="entry name" value="URB1"/>
</dbReference>
<gene>
    <name evidence="3" type="ORF">DMN91_007229</name>
</gene>
<organism evidence="3">
    <name type="scientific">Ooceraea biroi</name>
    <name type="common">Clonal raider ant</name>
    <name type="synonym">Cerapachys biroi</name>
    <dbReference type="NCBI Taxonomy" id="2015173"/>
    <lineage>
        <taxon>Eukaryota</taxon>
        <taxon>Metazoa</taxon>
        <taxon>Ecdysozoa</taxon>
        <taxon>Arthropoda</taxon>
        <taxon>Hexapoda</taxon>
        <taxon>Insecta</taxon>
        <taxon>Pterygota</taxon>
        <taxon>Neoptera</taxon>
        <taxon>Endopterygota</taxon>
        <taxon>Hymenoptera</taxon>
        <taxon>Apocrita</taxon>
        <taxon>Aculeata</taxon>
        <taxon>Formicoidea</taxon>
        <taxon>Formicidae</taxon>
        <taxon>Dorylinae</taxon>
        <taxon>Ooceraea</taxon>
    </lineage>
</organism>
<reference evidence="3" key="2">
    <citation type="submission" date="2018-07" db="EMBL/GenBank/DDBJ databases">
        <authorList>
            <person name="Mckenzie S.K."/>
            <person name="Kronauer D.J.C."/>
        </authorList>
    </citation>
    <scope>NUCLEOTIDE SEQUENCE</scope>
    <source>
        <strain evidence="3">Clonal line C1</strain>
    </source>
</reference>
<protein>
    <recommendedName>
        <fullName evidence="2">URB1 N-terminal domain-containing protein</fullName>
    </recommendedName>
</protein>
<dbReference type="Proteomes" id="UP000279307">
    <property type="component" value="Chromosome 7"/>
</dbReference>
<evidence type="ECO:0000259" key="2">
    <source>
        <dbReference type="Pfam" id="PF11707"/>
    </source>
</evidence>
<dbReference type="EMBL" id="QOIP01000007">
    <property type="protein sequence ID" value="RLU20616.1"/>
    <property type="molecule type" value="Genomic_DNA"/>
</dbReference>
<evidence type="ECO:0000256" key="1">
    <source>
        <dbReference type="SAM" id="MobiDB-lite"/>
    </source>
</evidence>
<dbReference type="PANTHER" id="PTHR13500">
    <property type="entry name" value="NUCLEOLAR PRERIBOSOMAL-ASSOCIATED PROTEIN 1"/>
    <property type="match status" value="1"/>
</dbReference>
<dbReference type="OrthoDB" id="72892at2759"/>
<dbReference type="GO" id="GO:0000463">
    <property type="term" value="P:maturation of LSU-rRNA from tricistronic rRNA transcript (SSU-rRNA, 5.8S rRNA, LSU-rRNA)"/>
    <property type="evidence" value="ECO:0007669"/>
    <property type="project" value="TreeGrafter"/>
</dbReference>
<proteinExistence type="predicted"/>
<dbReference type="Pfam" id="PF11707">
    <property type="entry name" value="Npa1"/>
    <property type="match status" value="1"/>
</dbReference>
<feature type="compositionally biased region" description="Basic residues" evidence="1">
    <location>
        <begin position="9"/>
        <end position="18"/>
    </location>
</feature>
<evidence type="ECO:0000313" key="3">
    <source>
        <dbReference type="EMBL" id="RLU20616.1"/>
    </source>
</evidence>
<dbReference type="GO" id="GO:0000466">
    <property type="term" value="P:maturation of 5.8S rRNA from tricistronic rRNA transcript (SSU-rRNA, 5.8S rRNA, LSU-rRNA)"/>
    <property type="evidence" value="ECO:0007669"/>
    <property type="project" value="TreeGrafter"/>
</dbReference>
<feature type="region of interest" description="Disordered" evidence="1">
    <location>
        <begin position="1"/>
        <end position="32"/>
    </location>
</feature>
<dbReference type="GO" id="GO:0005730">
    <property type="term" value="C:nucleolus"/>
    <property type="evidence" value="ECO:0007669"/>
    <property type="project" value="TreeGrafter"/>
</dbReference>
<dbReference type="PANTHER" id="PTHR13500:SF0">
    <property type="entry name" value="NUCLEOLAR PRE-RIBOSOMAL-ASSOCIATED PROTEIN 1"/>
    <property type="match status" value="1"/>
</dbReference>
<dbReference type="InterPro" id="IPR021714">
    <property type="entry name" value="URB1_N"/>
</dbReference>
<feature type="domain" description="URB1 N-terminal" evidence="2">
    <location>
        <begin position="116"/>
        <end position="431"/>
    </location>
</feature>
<name>A0A3L8DJV1_OOCBI</name>
<comment type="caution">
    <text evidence="3">The sequence shown here is derived from an EMBL/GenBank/DDBJ whole genome shotgun (WGS) entry which is preliminary data.</text>
</comment>
<reference evidence="3" key="1">
    <citation type="journal article" date="2018" name="Genome Res.">
        <title>The genomic architecture and molecular evolution of ant odorant receptors.</title>
        <authorList>
            <person name="McKenzie S.K."/>
            <person name="Kronauer D.J.C."/>
        </authorList>
    </citation>
    <scope>NUCLEOTIDE SEQUENCE [LARGE SCALE GENOMIC DNA]</scope>
    <source>
        <strain evidence="3">Clonal line C1</strain>
    </source>
</reference>